<gene>
    <name evidence="8" type="ORF">DM558_00885</name>
</gene>
<evidence type="ECO:0000256" key="4">
    <source>
        <dbReference type="ARBA" id="ARBA00022989"/>
    </source>
</evidence>
<keyword evidence="5 6" id="KW-0472">Membrane</keyword>
<feature type="transmembrane region" description="Helical" evidence="6">
    <location>
        <begin position="300"/>
        <end position="319"/>
    </location>
</feature>
<feature type="transmembrane region" description="Helical" evidence="6">
    <location>
        <begin position="41"/>
        <end position="63"/>
    </location>
</feature>
<protein>
    <submittedName>
        <fullName evidence="8">DNA internalization-related competence protein ComEC/Rec2</fullName>
    </submittedName>
</protein>
<feature type="transmembrane region" description="Helical" evidence="6">
    <location>
        <begin position="258"/>
        <end position="279"/>
    </location>
</feature>
<dbReference type="PANTHER" id="PTHR30619">
    <property type="entry name" value="DNA INTERNALIZATION/COMPETENCE PROTEIN COMEC/REC2"/>
    <property type="match status" value="1"/>
</dbReference>
<keyword evidence="3 6" id="KW-0812">Transmembrane</keyword>
<proteinExistence type="predicted"/>
<dbReference type="InterPro" id="IPR004477">
    <property type="entry name" value="ComEC_N"/>
</dbReference>
<comment type="subcellular location">
    <subcellularLocation>
        <location evidence="1">Cell membrane</location>
        <topology evidence="1">Multi-pass membrane protein</topology>
    </subcellularLocation>
</comment>
<dbReference type="InterPro" id="IPR035681">
    <property type="entry name" value="ComA-like_MBL"/>
</dbReference>
<evidence type="ECO:0000256" key="2">
    <source>
        <dbReference type="ARBA" id="ARBA00022475"/>
    </source>
</evidence>
<dbReference type="KEGG" id="emo:DM558_00885"/>
<evidence type="ECO:0000256" key="6">
    <source>
        <dbReference type="SAM" id="Phobius"/>
    </source>
</evidence>
<feature type="transmembrane region" description="Helical" evidence="6">
    <location>
        <begin position="359"/>
        <end position="378"/>
    </location>
</feature>
<dbReference type="Proteomes" id="UP000273143">
    <property type="component" value="Chromosome"/>
</dbReference>
<dbReference type="InterPro" id="IPR025405">
    <property type="entry name" value="DUF4131"/>
</dbReference>
<evidence type="ECO:0000256" key="5">
    <source>
        <dbReference type="ARBA" id="ARBA00023136"/>
    </source>
</evidence>
<feature type="transmembrane region" description="Helical" evidence="6">
    <location>
        <begin position="384"/>
        <end position="409"/>
    </location>
</feature>
<dbReference type="Gene3D" id="3.60.15.10">
    <property type="entry name" value="Ribonuclease Z/Hydroxyacylglutathione hydrolase-like"/>
    <property type="match status" value="1"/>
</dbReference>
<dbReference type="InterPro" id="IPR036866">
    <property type="entry name" value="RibonucZ/Hydroxyglut_hydro"/>
</dbReference>
<dbReference type="InterPro" id="IPR052159">
    <property type="entry name" value="Competence_DNA_uptake"/>
</dbReference>
<dbReference type="Pfam" id="PF00753">
    <property type="entry name" value="Lactamase_B"/>
    <property type="match status" value="1"/>
</dbReference>
<evidence type="ECO:0000256" key="1">
    <source>
        <dbReference type="ARBA" id="ARBA00004651"/>
    </source>
</evidence>
<dbReference type="CDD" id="cd07731">
    <property type="entry name" value="ComA-like_MBL-fold"/>
    <property type="match status" value="1"/>
</dbReference>
<accession>A0A3S9XAV3</accession>
<dbReference type="PROSITE" id="PS51257">
    <property type="entry name" value="PROKAR_LIPOPROTEIN"/>
    <property type="match status" value="1"/>
</dbReference>
<dbReference type="GO" id="GO:0030420">
    <property type="term" value="P:establishment of competence for transformation"/>
    <property type="evidence" value="ECO:0007669"/>
    <property type="project" value="InterPro"/>
</dbReference>
<feature type="transmembrane region" description="Helical" evidence="6">
    <location>
        <begin position="325"/>
        <end position="347"/>
    </location>
</feature>
<evidence type="ECO:0000313" key="9">
    <source>
        <dbReference type="Proteomes" id="UP000273143"/>
    </source>
</evidence>
<dbReference type="InterPro" id="IPR001279">
    <property type="entry name" value="Metallo-B-lactamas"/>
</dbReference>
<feature type="domain" description="Metallo-beta-lactamase" evidence="7">
    <location>
        <begin position="503"/>
        <end position="685"/>
    </location>
</feature>
<dbReference type="NCBIfam" id="TIGR00360">
    <property type="entry name" value="ComEC_N-term"/>
    <property type="match status" value="1"/>
</dbReference>
<evidence type="ECO:0000256" key="3">
    <source>
        <dbReference type="ARBA" id="ARBA00022692"/>
    </source>
</evidence>
<dbReference type="Pfam" id="PF03772">
    <property type="entry name" value="Competence"/>
    <property type="match status" value="1"/>
</dbReference>
<name>A0A3S9XAV3_9GAMM</name>
<dbReference type="Pfam" id="PF13567">
    <property type="entry name" value="DUF4131"/>
    <property type="match status" value="1"/>
</dbReference>
<feature type="transmembrane region" description="Helical" evidence="6">
    <location>
        <begin position="442"/>
        <end position="464"/>
    </location>
</feature>
<evidence type="ECO:0000313" key="8">
    <source>
        <dbReference type="EMBL" id="AZS49421.1"/>
    </source>
</evidence>
<feature type="transmembrane region" description="Helical" evidence="6">
    <location>
        <begin position="416"/>
        <end position="436"/>
    </location>
</feature>
<keyword evidence="4 6" id="KW-1133">Transmembrane helix</keyword>
<keyword evidence="2" id="KW-1003">Cell membrane</keyword>
<dbReference type="SMART" id="SM00849">
    <property type="entry name" value="Lactamase_B"/>
    <property type="match status" value="1"/>
</dbReference>
<reference evidence="9" key="1">
    <citation type="submission" date="2018-06" db="EMBL/GenBank/DDBJ databases">
        <title>Complete genome of Pseudomonas insecticola strain QZS01.</title>
        <authorList>
            <person name="Wang J."/>
            <person name="Su Q."/>
        </authorList>
    </citation>
    <scope>NUCLEOTIDE SEQUENCE [LARGE SCALE GENOMIC DNA]</scope>
    <source>
        <strain evidence="9">QZS01</strain>
    </source>
</reference>
<organism evidence="8 9">
    <name type="scientific">Entomomonas moraniae</name>
    <dbReference type="NCBI Taxonomy" id="2213226"/>
    <lineage>
        <taxon>Bacteria</taxon>
        <taxon>Pseudomonadati</taxon>
        <taxon>Pseudomonadota</taxon>
        <taxon>Gammaproteobacteria</taxon>
        <taxon>Pseudomonadales</taxon>
        <taxon>Pseudomonadaceae</taxon>
        <taxon>Entomomonas</taxon>
    </lineage>
</organism>
<dbReference type="AlphaFoldDB" id="A0A3S9XAV3"/>
<sequence length="739" mass="82281">MRLALCTFIIGVLSLRFLPCLPSPFFFILLGCLGLALLPWRFYPIGLLLIGFVWGGSAASFVIGDRLDRSLDGQTLWLEGKIVGLPEYADKVIRFQLDHAKNTEVRLPKHIRLSWYQGEPLETGERWRLKVRLKYPRGTVNPNTFDYEQWLTAKHIGATGTVKEGYRLEASAYASNWRYLVKVKINQHLPEDMRAGIVALVLGDGSGLTKQQWQVLQETGTIHLMVISGQHITLLAGFIYFWVVCLVRLGLWPTRIPWLPVACGLAMLGALGYGLLAGFEVPVKRACIMLALVFIWRLRFRHLGIVTPFLMVLAIVLAVDPLASLQAGFWLSFCSVAILLLVFSGRLSRQNWLLTAIKLEVAITIGLLPILLALLLPVSLTAPIANLIAVPVVSFIVVPLALLGTLFLFIPFVGTWLLWLAGAALKSLFCILGFMASIIPAWIAPVYSVWTIPLALLGVFLILLPRGLLVRGFGFIFCFPLFFTEQVLPEEGRAEVVVFDVGQGTSVLIKTKTHALLYDTSPSFGDFNVGERVVLPAMRRQGITKLDTLVISHADTDHAGGLQAIEQSLNVLHIISGEVSKLNYSKPVSSCQNASWWWDGVKFTLWQWQEAKKSNDLSCVLLVEAQNERLLLTGDVSAKAEQAWVKENPIKIHWLLAAHHGSKQSSSGAFLAAIKPETVLFSRGWLNPFHHPHPDVILRYNKVQANIEDTAVSGALVIKLGDYLPITRARDTKKFWRKE</sequence>
<dbReference type="EMBL" id="CP029822">
    <property type="protein sequence ID" value="AZS49421.1"/>
    <property type="molecule type" value="Genomic_DNA"/>
</dbReference>
<keyword evidence="9" id="KW-1185">Reference proteome</keyword>
<dbReference type="NCBIfam" id="TIGR00361">
    <property type="entry name" value="ComEC_Rec2"/>
    <property type="match status" value="1"/>
</dbReference>
<dbReference type="RefSeq" id="WP_127161636.1">
    <property type="nucleotide sequence ID" value="NZ_CP029822.1"/>
</dbReference>
<dbReference type="GO" id="GO:0005886">
    <property type="term" value="C:plasma membrane"/>
    <property type="evidence" value="ECO:0007669"/>
    <property type="project" value="UniProtKB-SubCell"/>
</dbReference>
<evidence type="ECO:0000259" key="7">
    <source>
        <dbReference type="SMART" id="SM00849"/>
    </source>
</evidence>
<dbReference type="SUPFAM" id="SSF56281">
    <property type="entry name" value="Metallo-hydrolase/oxidoreductase"/>
    <property type="match status" value="1"/>
</dbReference>
<dbReference type="InterPro" id="IPR004797">
    <property type="entry name" value="Competence_ComEC/Rec2"/>
</dbReference>
<dbReference type="PANTHER" id="PTHR30619:SF1">
    <property type="entry name" value="RECOMBINATION PROTEIN 2"/>
    <property type="match status" value="1"/>
</dbReference>